<keyword evidence="2" id="KW-1185">Reference proteome</keyword>
<reference evidence="2" key="1">
    <citation type="submission" date="2014-09" db="EMBL/GenBank/DDBJ databases">
        <authorList>
            <person name="Gomez-Valero L."/>
        </authorList>
    </citation>
    <scope>NUCLEOTIDE SEQUENCE [LARGE SCALE GENOMIC DNA]</scope>
    <source>
        <strain evidence="2">ATCC700992</strain>
    </source>
</reference>
<protein>
    <submittedName>
        <fullName evidence="1">Uncharacterized protein</fullName>
    </submittedName>
</protein>
<dbReference type="Gene3D" id="2.130.10.10">
    <property type="entry name" value="YVTN repeat-like/Quinoprotein amine dehydrogenase"/>
    <property type="match status" value="1"/>
</dbReference>
<proteinExistence type="predicted"/>
<dbReference type="InterPro" id="IPR011044">
    <property type="entry name" value="Quino_amine_DH_bsu"/>
</dbReference>
<dbReference type="RefSeq" id="WP_045094470.1">
    <property type="nucleotide sequence ID" value="NZ_LN614827.1"/>
</dbReference>
<dbReference type="Proteomes" id="UP000032430">
    <property type="component" value="Chromosome I"/>
</dbReference>
<dbReference type="AlphaFoldDB" id="A0A098G0W9"/>
<accession>A0A098G0W9</accession>
<organism evidence="1 2">
    <name type="scientific">Legionella fallonii LLAP-10</name>
    <dbReference type="NCBI Taxonomy" id="1212491"/>
    <lineage>
        <taxon>Bacteria</taxon>
        <taxon>Pseudomonadati</taxon>
        <taxon>Pseudomonadota</taxon>
        <taxon>Gammaproteobacteria</taxon>
        <taxon>Legionellales</taxon>
        <taxon>Legionellaceae</taxon>
        <taxon>Legionella</taxon>
    </lineage>
</organism>
<dbReference type="KEGG" id="lfa:LFA_0138"/>
<evidence type="ECO:0000313" key="1">
    <source>
        <dbReference type="EMBL" id="CEG55619.1"/>
    </source>
</evidence>
<dbReference type="HOGENOM" id="CLU_590246_0_0_6"/>
<dbReference type="SUPFAM" id="SSF50969">
    <property type="entry name" value="YVTN repeat-like/Quinoprotein amine dehydrogenase"/>
    <property type="match status" value="1"/>
</dbReference>
<dbReference type="OrthoDB" id="5631361at2"/>
<evidence type="ECO:0000313" key="2">
    <source>
        <dbReference type="Proteomes" id="UP000032430"/>
    </source>
</evidence>
<dbReference type="EMBL" id="LN614827">
    <property type="protein sequence ID" value="CEG55619.1"/>
    <property type="molecule type" value="Genomic_DNA"/>
</dbReference>
<sequence>MLMRLRLLGMLVFILMMLGQHVFGATGALFNVSPSGTRTPQPFSMTLCLNASGPLSCQNYSASRLTLSISTTIPHHQYNNAGIKVNTPGYTVTINGAPCHLNNKGYCSFVVSDTSPATFQVRPNTYAYVVNYNQPSTISICPVSSDGSHLGICQTTNAPDSTKTSTLNSPFAIALNPAQTIAYIGNNASPSSENNGSIAICPIKSNGLLDTCTINTDASFTDGSVTGVAFSPDGSYLYASFYTSNQTCAMHCGWVSICPVNANGSLGACAISYGNDTLNEIDFGYDLFVGVQTASNGRSYLYTNANAIQQSAAICPVVGGTIGVCTSANYPAVISEYLVEGISFNAANTYVYFGNAGNSDVFVCPVSNGDILPCTVSDGPDAAGNQTFNFEQLTGVGLFMSSATGYGYIPNNGLGTSMNTLSICQLSPTDGSLSHCVATRGNDSRGANTFNQPVAITLKLNVG</sequence>
<dbReference type="InterPro" id="IPR015943">
    <property type="entry name" value="WD40/YVTN_repeat-like_dom_sf"/>
</dbReference>
<gene>
    <name evidence="1" type="ORF">LFA_0138</name>
</gene>
<name>A0A098G0W9_9GAMM</name>